<sequence length="48" mass="5747">MLYAEKFESPKAFIKALDKYIDYYNNKRIKYRLKGKSPVKYRTLAIIG</sequence>
<dbReference type="InterPro" id="IPR001584">
    <property type="entry name" value="Integrase_cat-core"/>
</dbReference>
<gene>
    <name evidence="2" type="ORF">H8744_18070</name>
</gene>
<evidence type="ECO:0000313" key="2">
    <source>
        <dbReference type="EMBL" id="MBC8595120.1"/>
    </source>
</evidence>
<evidence type="ECO:0000259" key="1">
    <source>
        <dbReference type="Pfam" id="PF13333"/>
    </source>
</evidence>
<accession>A0A926FB54</accession>
<dbReference type="AlphaFoldDB" id="A0A926FB54"/>
<feature type="domain" description="Integrase catalytic" evidence="1">
    <location>
        <begin position="1"/>
        <end position="43"/>
    </location>
</feature>
<organism evidence="2 3">
    <name type="scientific">Jilunia laotingensis</name>
    <dbReference type="NCBI Taxonomy" id="2763675"/>
    <lineage>
        <taxon>Bacteria</taxon>
        <taxon>Pseudomonadati</taxon>
        <taxon>Bacteroidota</taxon>
        <taxon>Bacteroidia</taxon>
        <taxon>Bacteroidales</taxon>
        <taxon>Bacteroidaceae</taxon>
        <taxon>Jilunia</taxon>
    </lineage>
</organism>
<evidence type="ECO:0000313" key="3">
    <source>
        <dbReference type="Proteomes" id="UP000651085"/>
    </source>
</evidence>
<dbReference type="Proteomes" id="UP000651085">
    <property type="component" value="Unassembled WGS sequence"/>
</dbReference>
<dbReference type="Pfam" id="PF13333">
    <property type="entry name" value="rve_2"/>
    <property type="match status" value="1"/>
</dbReference>
<dbReference type="EMBL" id="JACRTF010000001">
    <property type="protein sequence ID" value="MBC8595120.1"/>
    <property type="molecule type" value="Genomic_DNA"/>
</dbReference>
<name>A0A926FB54_9BACT</name>
<protein>
    <submittedName>
        <fullName evidence="2">IS3 family transposase</fullName>
    </submittedName>
</protein>
<comment type="caution">
    <text evidence="2">The sequence shown here is derived from an EMBL/GenBank/DDBJ whole genome shotgun (WGS) entry which is preliminary data.</text>
</comment>
<proteinExistence type="predicted"/>
<reference evidence="2" key="1">
    <citation type="submission" date="2020-08" db="EMBL/GenBank/DDBJ databases">
        <title>Genome public.</title>
        <authorList>
            <person name="Liu C."/>
            <person name="Sun Q."/>
        </authorList>
    </citation>
    <scope>NUCLEOTIDE SEQUENCE</scope>
    <source>
        <strain evidence="2">N12</strain>
    </source>
</reference>
<dbReference type="GO" id="GO:0015074">
    <property type="term" value="P:DNA integration"/>
    <property type="evidence" value="ECO:0007669"/>
    <property type="project" value="InterPro"/>
</dbReference>
<keyword evidence="3" id="KW-1185">Reference proteome</keyword>